<reference evidence="1 2" key="1">
    <citation type="journal article" date="2019" name="Sci. Rep.">
        <title>Orb-weaving spider Araneus ventricosus genome elucidates the spidroin gene catalogue.</title>
        <authorList>
            <person name="Kono N."/>
            <person name="Nakamura H."/>
            <person name="Ohtoshi R."/>
            <person name="Moran D.A.P."/>
            <person name="Shinohara A."/>
            <person name="Yoshida Y."/>
            <person name="Fujiwara M."/>
            <person name="Mori M."/>
            <person name="Tomita M."/>
            <person name="Arakawa K."/>
        </authorList>
    </citation>
    <scope>NUCLEOTIDE SEQUENCE [LARGE SCALE GENOMIC DNA]</scope>
</reference>
<protein>
    <recommendedName>
        <fullName evidence="3">Mos1 transposase HTH domain-containing protein</fullName>
    </recommendedName>
</protein>
<evidence type="ECO:0000313" key="2">
    <source>
        <dbReference type="Proteomes" id="UP000499080"/>
    </source>
</evidence>
<evidence type="ECO:0008006" key="3">
    <source>
        <dbReference type="Google" id="ProtNLM"/>
    </source>
</evidence>
<keyword evidence="2" id="KW-1185">Reference proteome</keyword>
<name>A0A4Y2N5M2_ARAVE</name>
<organism evidence="1 2">
    <name type="scientific">Araneus ventricosus</name>
    <name type="common">Orbweaver spider</name>
    <name type="synonym">Epeira ventricosa</name>
    <dbReference type="NCBI Taxonomy" id="182803"/>
    <lineage>
        <taxon>Eukaryota</taxon>
        <taxon>Metazoa</taxon>
        <taxon>Ecdysozoa</taxon>
        <taxon>Arthropoda</taxon>
        <taxon>Chelicerata</taxon>
        <taxon>Arachnida</taxon>
        <taxon>Araneae</taxon>
        <taxon>Araneomorphae</taxon>
        <taxon>Entelegynae</taxon>
        <taxon>Araneoidea</taxon>
        <taxon>Araneidae</taxon>
        <taxon>Araneus</taxon>
    </lineage>
</organism>
<dbReference type="EMBL" id="BGPR01008460">
    <property type="protein sequence ID" value="GBN33959.1"/>
    <property type="molecule type" value="Genomic_DNA"/>
</dbReference>
<sequence length="105" mass="11937">MVEMILFYKVCPNEKETLAVFALYQIPISTKSSYPISLRRRGTCFTNLSQDKEVHGEQCLVQCTIFRWCQHHEAGRLNIKELPCPGQAHVVTNSAAITAVDELIR</sequence>
<comment type="caution">
    <text evidence="1">The sequence shown here is derived from an EMBL/GenBank/DDBJ whole genome shotgun (WGS) entry which is preliminary data.</text>
</comment>
<accession>A0A4Y2N5M2</accession>
<proteinExistence type="predicted"/>
<dbReference type="OrthoDB" id="6118231at2759"/>
<dbReference type="AlphaFoldDB" id="A0A4Y2N5M2"/>
<gene>
    <name evidence="1" type="ORF">AVEN_64414_1</name>
</gene>
<evidence type="ECO:0000313" key="1">
    <source>
        <dbReference type="EMBL" id="GBN33959.1"/>
    </source>
</evidence>
<dbReference type="Proteomes" id="UP000499080">
    <property type="component" value="Unassembled WGS sequence"/>
</dbReference>